<feature type="transmembrane region" description="Helical" evidence="7">
    <location>
        <begin position="46"/>
        <end position="68"/>
    </location>
</feature>
<feature type="transmembrane region" description="Helical" evidence="7">
    <location>
        <begin position="6"/>
        <end position="25"/>
    </location>
</feature>
<keyword evidence="5 7" id="KW-1133">Transmembrane helix</keyword>
<evidence type="ECO:0000256" key="4">
    <source>
        <dbReference type="ARBA" id="ARBA00022692"/>
    </source>
</evidence>
<dbReference type="RefSeq" id="WP_045931226.1">
    <property type="nucleotide sequence ID" value="NZ_CP013119.1"/>
</dbReference>
<dbReference type="STRING" id="511.UZ73_15010"/>
<evidence type="ECO:0000256" key="2">
    <source>
        <dbReference type="ARBA" id="ARBA00007928"/>
    </source>
</evidence>
<comment type="subcellular location">
    <subcellularLocation>
        <location evidence="1">Cell membrane</location>
        <topology evidence="1">Multi-pass membrane protein</topology>
    </subcellularLocation>
</comment>
<keyword evidence="3" id="KW-1003">Cell membrane</keyword>
<feature type="transmembrane region" description="Helical" evidence="7">
    <location>
        <begin position="152"/>
        <end position="171"/>
    </location>
</feature>
<dbReference type="InterPro" id="IPR001123">
    <property type="entry name" value="LeuE-type"/>
</dbReference>
<dbReference type="GO" id="GO:0015820">
    <property type="term" value="P:L-leucine transport"/>
    <property type="evidence" value="ECO:0007669"/>
    <property type="project" value="TreeGrafter"/>
</dbReference>
<feature type="transmembrane region" description="Helical" evidence="7">
    <location>
        <begin position="74"/>
        <end position="92"/>
    </location>
</feature>
<dbReference type="KEGG" id="afa:UZ73_15010"/>
<comment type="caution">
    <text evidence="8">The sequence shown here is derived from an EMBL/GenBank/DDBJ whole genome shotgun (WGS) entry which is preliminary data.</text>
</comment>
<dbReference type="Pfam" id="PF01810">
    <property type="entry name" value="LysE"/>
    <property type="match status" value="1"/>
</dbReference>
<dbReference type="Proteomes" id="UP000245216">
    <property type="component" value="Unassembled WGS sequence"/>
</dbReference>
<evidence type="ECO:0000256" key="1">
    <source>
        <dbReference type="ARBA" id="ARBA00004651"/>
    </source>
</evidence>
<gene>
    <name evidence="8" type="ORF">DF183_19485</name>
</gene>
<accession>A0A2U2BET2</accession>
<dbReference type="GO" id="GO:0015190">
    <property type="term" value="F:L-leucine transmembrane transporter activity"/>
    <property type="evidence" value="ECO:0007669"/>
    <property type="project" value="TreeGrafter"/>
</dbReference>
<dbReference type="NCBIfam" id="NF008201">
    <property type="entry name" value="PRK10958.1"/>
    <property type="match status" value="1"/>
</dbReference>
<dbReference type="AlphaFoldDB" id="A0A2U2BET2"/>
<evidence type="ECO:0000256" key="3">
    <source>
        <dbReference type="ARBA" id="ARBA00022475"/>
    </source>
</evidence>
<reference evidence="8 9" key="2">
    <citation type="submission" date="2018-05" db="EMBL/GenBank/DDBJ databases">
        <authorList>
            <person name="Lanie J.A."/>
            <person name="Ng W.-L."/>
            <person name="Kazmierczak K.M."/>
            <person name="Andrzejewski T.M."/>
            <person name="Davidsen T.M."/>
            <person name="Wayne K.J."/>
            <person name="Tettelin H."/>
            <person name="Glass J.I."/>
            <person name="Rusch D."/>
            <person name="Podicherti R."/>
            <person name="Tsui H.-C.T."/>
            <person name="Winkler M.E."/>
        </authorList>
    </citation>
    <scope>NUCLEOTIDE SEQUENCE [LARGE SCALE GENOMIC DNA]</scope>
    <source>
        <strain evidence="8 9">YBY</strain>
    </source>
</reference>
<evidence type="ECO:0000256" key="5">
    <source>
        <dbReference type="ARBA" id="ARBA00022989"/>
    </source>
</evidence>
<keyword evidence="4 7" id="KW-0812">Transmembrane</keyword>
<feature type="transmembrane region" description="Helical" evidence="7">
    <location>
        <begin position="192"/>
        <end position="210"/>
    </location>
</feature>
<evidence type="ECO:0000256" key="6">
    <source>
        <dbReference type="ARBA" id="ARBA00023136"/>
    </source>
</evidence>
<comment type="similarity">
    <text evidence="2">Belongs to the Rht family.</text>
</comment>
<name>A0A2U2BET2_ALCFA</name>
<proteinExistence type="inferred from homology"/>
<dbReference type="PIRSF" id="PIRSF006324">
    <property type="entry name" value="LeuE"/>
    <property type="match status" value="1"/>
</dbReference>
<feature type="transmembrane region" description="Helical" evidence="7">
    <location>
        <begin position="121"/>
        <end position="140"/>
    </location>
</feature>
<dbReference type="PANTHER" id="PTHR30086">
    <property type="entry name" value="ARGININE EXPORTER PROTEIN ARGO"/>
    <property type="match status" value="1"/>
</dbReference>
<evidence type="ECO:0000256" key="7">
    <source>
        <dbReference type="SAM" id="Phobius"/>
    </source>
</evidence>
<evidence type="ECO:0000313" key="9">
    <source>
        <dbReference type="Proteomes" id="UP000245216"/>
    </source>
</evidence>
<evidence type="ECO:0000313" key="8">
    <source>
        <dbReference type="EMBL" id="PWE12512.1"/>
    </source>
</evidence>
<dbReference type="PANTHER" id="PTHR30086:SF15">
    <property type="entry name" value="LEUCINE EFFLUX PROTEIN"/>
    <property type="match status" value="1"/>
</dbReference>
<dbReference type="GO" id="GO:0005886">
    <property type="term" value="C:plasma membrane"/>
    <property type="evidence" value="ECO:0007669"/>
    <property type="project" value="UniProtKB-SubCell"/>
</dbReference>
<keyword evidence="6 7" id="KW-0472">Membrane</keyword>
<reference evidence="8 9" key="1">
    <citation type="submission" date="2018-05" db="EMBL/GenBank/DDBJ databases">
        <title>Genome Sequence of an Efficient Indole-Degrading Bacterium, Alcaligenes sp.YBY.</title>
        <authorList>
            <person name="Yang B."/>
        </authorList>
    </citation>
    <scope>NUCLEOTIDE SEQUENCE [LARGE SCALE GENOMIC DNA]</scope>
    <source>
        <strain evidence="8 9">YBY</strain>
    </source>
</reference>
<dbReference type="GeneID" id="29368938"/>
<sequence>MFEQIGVINFWAFVVGTVFIVLLPGPNSLYVLASGAGHGVREGYKAALGVVVGDGILMTLTALGAASLLKTLPMLYMGIRWLGAAYLLYLGVRLLQSAFRQGGPVQSVDTRLRHETRFRKALLLSLLNPKAILFFLSFFVQFVDPSKGHTGLAFMLLGLVVELISICYLSLLIFGGDRLAGIFRRHQRLSRMGNGSVGVLFMGFAARMISD</sequence>
<dbReference type="EMBL" id="QEXO01000006">
    <property type="protein sequence ID" value="PWE12512.1"/>
    <property type="molecule type" value="Genomic_DNA"/>
</dbReference>
<organism evidence="8 9">
    <name type="scientific">Alcaligenes faecalis</name>
    <dbReference type="NCBI Taxonomy" id="511"/>
    <lineage>
        <taxon>Bacteria</taxon>
        <taxon>Pseudomonadati</taxon>
        <taxon>Pseudomonadota</taxon>
        <taxon>Betaproteobacteria</taxon>
        <taxon>Burkholderiales</taxon>
        <taxon>Alcaligenaceae</taxon>
        <taxon>Alcaligenes</taxon>
    </lineage>
</organism>
<protein>
    <submittedName>
        <fullName evidence="8">Leucine efflux protein LeuE</fullName>
    </submittedName>
</protein>